<dbReference type="Proteomes" id="UP001344447">
    <property type="component" value="Unassembled WGS sequence"/>
</dbReference>
<feature type="domain" description="FANCI solenoid 2" evidence="3">
    <location>
        <begin position="570"/>
        <end position="720"/>
    </location>
</feature>
<dbReference type="Pfam" id="PF14678">
    <property type="entry name" value="FANCI_S4"/>
    <property type="match status" value="1"/>
</dbReference>
<dbReference type="Pfam" id="PF14675">
    <property type="entry name" value="FANCI_S1"/>
    <property type="match status" value="1"/>
</dbReference>
<feature type="region of interest" description="Disordered" evidence="1">
    <location>
        <begin position="1642"/>
        <end position="1715"/>
    </location>
</feature>
<feature type="region of interest" description="Disordered" evidence="1">
    <location>
        <begin position="1"/>
        <end position="164"/>
    </location>
</feature>
<keyword evidence="7" id="KW-1185">Reference proteome</keyword>
<feature type="region of interest" description="Disordered" evidence="1">
    <location>
        <begin position="187"/>
        <end position="225"/>
    </location>
</feature>
<dbReference type="GO" id="GO:0070182">
    <property type="term" value="F:DNA polymerase binding"/>
    <property type="evidence" value="ECO:0007669"/>
    <property type="project" value="TreeGrafter"/>
</dbReference>
<proteinExistence type="predicted"/>
<evidence type="ECO:0000256" key="1">
    <source>
        <dbReference type="SAM" id="MobiDB-lite"/>
    </source>
</evidence>
<dbReference type="EMBL" id="JAVFKY010000001">
    <property type="protein sequence ID" value="KAK5581942.1"/>
    <property type="molecule type" value="Genomic_DNA"/>
</dbReference>
<evidence type="ECO:0000259" key="2">
    <source>
        <dbReference type="Pfam" id="PF14675"/>
    </source>
</evidence>
<dbReference type="PANTHER" id="PTHR21818">
    <property type="entry name" value="BC025462 PROTEIN"/>
    <property type="match status" value="1"/>
</dbReference>
<reference evidence="6 7" key="1">
    <citation type="submission" date="2023-11" db="EMBL/GenBank/DDBJ databases">
        <title>Dfirmibasis_genome.</title>
        <authorList>
            <person name="Edelbroek B."/>
            <person name="Kjellin J."/>
            <person name="Jerlstrom-Hultqvist J."/>
            <person name="Soderbom F."/>
        </authorList>
    </citation>
    <scope>NUCLEOTIDE SEQUENCE [LARGE SCALE GENOMIC DNA]</scope>
    <source>
        <strain evidence="6 7">TNS-C-14</strain>
    </source>
</reference>
<feature type="compositionally biased region" description="Basic residues" evidence="1">
    <location>
        <begin position="1054"/>
        <end position="1063"/>
    </location>
</feature>
<feature type="region of interest" description="Disordered" evidence="1">
    <location>
        <begin position="1002"/>
        <end position="1078"/>
    </location>
</feature>
<dbReference type="Pfam" id="PF14680">
    <property type="entry name" value="FANCI_HD2"/>
    <property type="match status" value="1"/>
</dbReference>
<feature type="domain" description="FANCI solenoid 4" evidence="4">
    <location>
        <begin position="1383"/>
        <end position="1638"/>
    </location>
</feature>
<feature type="domain" description="FANCI helical" evidence="5">
    <location>
        <begin position="742"/>
        <end position="992"/>
    </location>
</feature>
<evidence type="ECO:0000313" key="6">
    <source>
        <dbReference type="EMBL" id="KAK5581942.1"/>
    </source>
</evidence>
<gene>
    <name evidence="6" type="ORF">RB653_003523</name>
</gene>
<dbReference type="PANTHER" id="PTHR21818:SF0">
    <property type="entry name" value="FANCONI ANEMIA GROUP I PROTEIN"/>
    <property type="match status" value="1"/>
</dbReference>
<feature type="compositionally biased region" description="Acidic residues" evidence="1">
    <location>
        <begin position="19"/>
        <end position="53"/>
    </location>
</feature>
<feature type="compositionally biased region" description="Acidic residues" evidence="1">
    <location>
        <begin position="97"/>
        <end position="109"/>
    </location>
</feature>
<accession>A0AAN7TZD4</accession>
<dbReference type="InterPro" id="IPR029315">
    <property type="entry name" value="FANCI_S2"/>
</dbReference>
<dbReference type="InterPro" id="IPR029314">
    <property type="entry name" value="FANCI_S4"/>
</dbReference>
<feature type="compositionally biased region" description="Acidic residues" evidence="1">
    <location>
        <begin position="1022"/>
        <end position="1049"/>
    </location>
</feature>
<name>A0AAN7TZD4_9MYCE</name>
<comment type="caution">
    <text evidence="6">The sequence shown here is derived from an EMBL/GenBank/DDBJ whole genome shotgun (WGS) entry which is preliminary data.</text>
</comment>
<feature type="compositionally biased region" description="Basic residues" evidence="1">
    <location>
        <begin position="1658"/>
        <end position="1679"/>
    </location>
</feature>
<feature type="domain" description="FANCI solenoid 1" evidence="2">
    <location>
        <begin position="309"/>
        <end position="489"/>
    </location>
</feature>
<evidence type="ECO:0000259" key="3">
    <source>
        <dbReference type="Pfam" id="PF14676"/>
    </source>
</evidence>
<organism evidence="6 7">
    <name type="scientific">Dictyostelium firmibasis</name>
    <dbReference type="NCBI Taxonomy" id="79012"/>
    <lineage>
        <taxon>Eukaryota</taxon>
        <taxon>Amoebozoa</taxon>
        <taxon>Evosea</taxon>
        <taxon>Eumycetozoa</taxon>
        <taxon>Dictyostelia</taxon>
        <taxon>Dictyosteliales</taxon>
        <taxon>Dictyosteliaceae</taxon>
        <taxon>Dictyostelium</taxon>
    </lineage>
</organism>
<dbReference type="InterPro" id="IPR026171">
    <property type="entry name" value="FANCI"/>
</dbReference>
<evidence type="ECO:0000259" key="4">
    <source>
        <dbReference type="Pfam" id="PF14678"/>
    </source>
</evidence>
<dbReference type="GO" id="GO:0006281">
    <property type="term" value="P:DNA repair"/>
    <property type="evidence" value="ECO:0007669"/>
    <property type="project" value="InterPro"/>
</dbReference>
<feature type="compositionally biased region" description="Low complexity" evidence="1">
    <location>
        <begin position="1"/>
        <end position="10"/>
    </location>
</feature>
<evidence type="ECO:0000259" key="5">
    <source>
        <dbReference type="Pfam" id="PF14680"/>
    </source>
</evidence>
<evidence type="ECO:0008006" key="8">
    <source>
        <dbReference type="Google" id="ProtNLM"/>
    </source>
</evidence>
<sequence>MGSKKNSGNNKKLKRGYDDSENEIDEDEETHLDDEEQEEVDDEESDESEESGESECKEKKERKEKRKEKRKLKKREKRERKEKRKLKKKEKKKRDEKDEDNEDDEDDNDDSNKNNDVIDKDEDRDYGVNNNKDNEDETNPIQNEKNSEKKKDKQPKIIAYDNPYRDKKYNDKRFDEFIIEESKKRIPINNNTNNSSQNDDNENVEDEDVDNDDDSMFSSQKKKQKNNNITTSKLDIDNLYLIFLSMQDDGNEIVKFLPKRIYERKEIFEYIQVVMKSLMSEKDPKEQKEVRGKMFEKFLNEFIIYDNLVSIDEKQLEQCMDFLLTECDGLSRHTYREIATLIADNISTIRKPPILQLIPRVFEQLSYQTDGKSIVEQEADESFKSKIIDTICQQKWDPLVFSLIVSMFNDISLTKAHLDLIVAKIFRDGRELHLDEYPALMNNVVLLSRQGLKGKILLGICEFFGELDQRYPPDHQGTQDNGLSYIESFVLVQLTLSIRSDPEIAKEYLKLNQNPSHFVIGLLMSMSKIPRHKVAAIDSLKSLSNQVVRKDIDTIEQLLLGAVSKNWENIIDPFVNFAISLMDSNGLVITEQIKSLRVVGGKILFELYVRHPTIRDKIMDEIIGRIVMKSNQISQNWFNLLGRIAEEQQFTIRKYLSKLKELFDYLQYYNASTVKQLIGALKPLLLSDGASFLNNVIIVLKKSMFAREVEARASAVTGFIELLKCVSEILLSVNNRGNEHLEKLRMFKIEVFSNLRRALTQQCEIRSILYQGFIDLIGFEKGNGMEFADDIFELLNIQSLHYLELTGNSNSPINIDECLEIKQNQVCLVEPIDRLIYCIQYCLNSVLTKEIEKLIDQFSRDEAKQNPQPSTQQQKQSSLFPNSQTKKPTILTAQQRINVNSKVLDSLKHIKKSSSRIDLEKTFLKFEALMNECRLESFELRKIGVSNTKAVAASQLLIGVLEALIENSSLQFQPSLGRILALFSLYSDIKNFQYENQAAIKSSNTTTNTSKSKKSKKSAANDADDGNNDNNDENDNAGSDENDENDENDSGNNKKSKSKKKNSKSSSSSNTNVTSNEFPSQKCTQTILKLVHSSNEFNRNNLQHKNFLTYIYTTLFNLLTKLSNSTKNLKKTTDLDSQNKSLRIVIEFFRDILPFIYQEFSYQEWVTPPKQEKKTETKKVLVHSLALSCFLIIGQFVNENGSEANLHYVFNNTIDEIKKREFEKAVLLYKRDLEHYQKQQLQRIAKRSRKVKNNIGNNSDDDFADDDGDQIMENVGEDDEEELIEPVEPTRESFKPERGPKVIQSISICIETIIVQHLFPEYYSDLECLFNILSILYSHVQEVQTCFLFLKKISSKHAIESPTLANIILKSIIDMCNSKNSPITETLAKYVLASLGSYKNQQQPVDAYNNPIPPKVLAIINSKTVATTINLLIANEESVIDRSKERISQFKKDWNSIGKSMSSNFSTTDKIALDAFSDRNKLATTLFATCQVLNHLAITKIAGSPHEKFLKLIKKLYSVLTTFINFLIQTTTGATTPEIEDLINQSSLLYSYVVDFIEWTNNSLEKDSSANAVNKKLSKPDLQRMSRESKLLPTITFTLTKYETTVIKYQKKLSGRLVLGKHFKEIKFREFFIDTDKLTGIITNDDDDDENNNAGRTSSRKGPSKRAPKKSSAGNKRKLRNDDDEGDEHDNENTSPKKKRSVNINTSRKYYPKKK</sequence>
<feature type="compositionally biased region" description="Basic and acidic residues" evidence="1">
    <location>
        <begin position="145"/>
        <end position="155"/>
    </location>
</feature>
<feature type="compositionally biased region" description="Basic residues" evidence="1">
    <location>
        <begin position="62"/>
        <end position="94"/>
    </location>
</feature>
<feature type="compositionally biased region" description="Acidic residues" evidence="1">
    <location>
        <begin position="199"/>
        <end position="215"/>
    </location>
</feature>
<protein>
    <recommendedName>
        <fullName evidence="8">Fanconi anemia group I protein homolog</fullName>
    </recommendedName>
</protein>
<dbReference type="InterPro" id="IPR029308">
    <property type="entry name" value="FANCI_S1"/>
</dbReference>
<dbReference type="InterPro" id="IPR029312">
    <property type="entry name" value="FANCI_HD2"/>
</dbReference>
<evidence type="ECO:0000313" key="7">
    <source>
        <dbReference type="Proteomes" id="UP001344447"/>
    </source>
</evidence>
<dbReference type="Pfam" id="PF14676">
    <property type="entry name" value="FANCI_S2"/>
    <property type="match status" value="1"/>
</dbReference>
<feature type="compositionally biased region" description="Low complexity" evidence="1">
    <location>
        <begin position="865"/>
        <end position="878"/>
    </location>
</feature>
<feature type="compositionally biased region" description="Low complexity" evidence="1">
    <location>
        <begin position="189"/>
        <end position="198"/>
    </location>
</feature>
<feature type="region of interest" description="Disordered" evidence="1">
    <location>
        <begin position="861"/>
        <end position="883"/>
    </location>
</feature>
<feature type="compositionally biased region" description="Basic and acidic residues" evidence="1">
    <location>
        <begin position="110"/>
        <end position="126"/>
    </location>
</feature>